<dbReference type="EnsemblPlants" id="Solyc05g024050.1.1">
    <property type="protein sequence ID" value="Solyc05g024050.1.1"/>
    <property type="gene ID" value="Solyc05g024050.1"/>
</dbReference>
<organism evidence="1">
    <name type="scientific">Solanum lycopersicum</name>
    <name type="common">Tomato</name>
    <name type="synonym">Lycopersicon esculentum</name>
    <dbReference type="NCBI Taxonomy" id="4081"/>
    <lineage>
        <taxon>Eukaryota</taxon>
        <taxon>Viridiplantae</taxon>
        <taxon>Streptophyta</taxon>
        <taxon>Embryophyta</taxon>
        <taxon>Tracheophyta</taxon>
        <taxon>Spermatophyta</taxon>
        <taxon>Magnoliopsida</taxon>
        <taxon>eudicotyledons</taxon>
        <taxon>Gunneridae</taxon>
        <taxon>Pentapetalae</taxon>
        <taxon>asterids</taxon>
        <taxon>lamiids</taxon>
        <taxon>Solanales</taxon>
        <taxon>Solanaceae</taxon>
        <taxon>Solanoideae</taxon>
        <taxon>Solaneae</taxon>
        <taxon>Solanum</taxon>
        <taxon>Solanum subgen. Lycopersicon</taxon>
    </lineage>
</organism>
<evidence type="ECO:0000313" key="1">
    <source>
        <dbReference type="EnsemblPlants" id="Solyc05g024050.1.1"/>
    </source>
</evidence>
<dbReference type="Gramene" id="Solyc05g024050.1.1">
    <property type="protein sequence ID" value="Solyc05g024050.1.1"/>
    <property type="gene ID" value="Solyc05g024050.1"/>
</dbReference>
<proteinExistence type="predicted"/>
<dbReference type="PaxDb" id="4081-Solyc05g024050.1.1"/>
<dbReference type="Proteomes" id="UP000004994">
    <property type="component" value="Chromosome 5"/>
</dbReference>
<accession>K4BZP3</accession>
<name>K4BZP3_SOLLC</name>
<dbReference type="HOGENOM" id="CLU_2727084_0_0_1"/>
<dbReference type="InParanoid" id="K4BZP3"/>
<protein>
    <submittedName>
        <fullName evidence="1">Uncharacterized protein</fullName>
    </submittedName>
</protein>
<keyword evidence="2" id="KW-1185">Reference proteome</keyword>
<sequence length="72" mass="8174">MLKEYYWLMVAPSMLQILLKIARVHVLHHLVQIMVIGKMLYGESRNFIFLGSSMALTFSLTSQDDGELSASV</sequence>
<dbReference type="AlphaFoldDB" id="K4BZP3"/>
<reference evidence="1" key="1">
    <citation type="journal article" date="2012" name="Nature">
        <title>The tomato genome sequence provides insights into fleshy fruit evolution.</title>
        <authorList>
            <consortium name="Tomato Genome Consortium"/>
        </authorList>
    </citation>
    <scope>NUCLEOTIDE SEQUENCE [LARGE SCALE GENOMIC DNA]</scope>
    <source>
        <strain evidence="1">cv. Heinz 1706</strain>
    </source>
</reference>
<reference evidence="1" key="2">
    <citation type="submission" date="2015-06" db="UniProtKB">
        <authorList>
            <consortium name="EnsemblPlants"/>
        </authorList>
    </citation>
    <scope>IDENTIFICATION</scope>
    <source>
        <strain evidence="1">cv. Heinz 1706</strain>
    </source>
</reference>
<evidence type="ECO:0000313" key="2">
    <source>
        <dbReference type="Proteomes" id="UP000004994"/>
    </source>
</evidence>